<dbReference type="EMBL" id="CP006842">
    <property type="protein sequence ID" value="AHW63506.1"/>
    <property type="molecule type" value="Genomic_DNA"/>
</dbReference>
<dbReference type="SFLD" id="SFLDG01135">
    <property type="entry name" value="C1.5.6:_HAD__Beta-PGM__Phospha"/>
    <property type="match status" value="1"/>
</dbReference>
<dbReference type="Gene3D" id="1.10.150.240">
    <property type="entry name" value="Putative phosphatase, domain 2"/>
    <property type="match status" value="1"/>
</dbReference>
<dbReference type="Proteomes" id="UP000023703">
    <property type="component" value="Chromosome"/>
</dbReference>
<dbReference type="OrthoDB" id="9800058at2"/>
<dbReference type="eggNOG" id="COG0637">
    <property type="taxonomic scope" value="Bacteria"/>
</dbReference>
<dbReference type="GO" id="GO:0050308">
    <property type="term" value="F:sugar-phosphatase activity"/>
    <property type="evidence" value="ECO:0007669"/>
    <property type="project" value="TreeGrafter"/>
</dbReference>
<dbReference type="PANTHER" id="PTHR43481">
    <property type="entry name" value="FRUCTOSE-1-PHOSPHATE PHOSPHATASE"/>
    <property type="match status" value="1"/>
</dbReference>
<dbReference type="AlphaFoldDB" id="X5EA26"/>
<dbReference type="SFLD" id="SFLDG01129">
    <property type="entry name" value="C1.5:_HAD__Beta-PGM__Phosphata"/>
    <property type="match status" value="1"/>
</dbReference>
<gene>
    <name evidence="1" type="ORF">CGLY_05290</name>
</gene>
<organism evidence="1 2">
    <name type="scientific">Corynebacterium glyciniphilum AJ 3170</name>
    <dbReference type="NCBI Taxonomy" id="1404245"/>
    <lineage>
        <taxon>Bacteria</taxon>
        <taxon>Bacillati</taxon>
        <taxon>Actinomycetota</taxon>
        <taxon>Actinomycetes</taxon>
        <taxon>Mycobacteriales</taxon>
        <taxon>Corynebacteriaceae</taxon>
        <taxon>Corynebacterium</taxon>
    </lineage>
</organism>
<evidence type="ECO:0000313" key="1">
    <source>
        <dbReference type="EMBL" id="AHW63506.1"/>
    </source>
</evidence>
<keyword evidence="2" id="KW-1185">Reference proteome</keyword>
<dbReference type="InterPro" id="IPR036412">
    <property type="entry name" value="HAD-like_sf"/>
</dbReference>
<dbReference type="PANTHER" id="PTHR43481:SF4">
    <property type="entry name" value="GLYCEROL-1-PHOSPHATE PHOSPHOHYDROLASE 1-RELATED"/>
    <property type="match status" value="1"/>
</dbReference>
<dbReference type="InterPro" id="IPR023198">
    <property type="entry name" value="PGP-like_dom2"/>
</dbReference>
<reference evidence="1 2" key="1">
    <citation type="journal article" date="2015" name="Int. J. Syst. Evol. Microbiol.">
        <title>Revisiting Corynebacterium glyciniphilum (ex Kubota et al., 1972) sp. nov., nom. rev., isolated from putrefied banana.</title>
        <authorList>
            <person name="Al-Dilaimi A."/>
            <person name="Bednarz H."/>
            <person name="Lomker A."/>
            <person name="Niehaus K."/>
            <person name="Kalinowski J."/>
            <person name="Ruckert C."/>
        </authorList>
    </citation>
    <scope>NUCLEOTIDE SEQUENCE [LARGE SCALE GENOMIC DNA]</scope>
    <source>
        <strain evidence="1">AJ 3170</strain>
    </source>
</reference>
<keyword evidence="1" id="KW-0378">Hydrolase</keyword>
<dbReference type="RefSeq" id="WP_038547082.1">
    <property type="nucleotide sequence ID" value="NZ_CP006842.1"/>
</dbReference>
<dbReference type="KEGG" id="cgy:CGLY_05290"/>
<dbReference type="PRINTS" id="PR00413">
    <property type="entry name" value="HADHALOGNASE"/>
</dbReference>
<dbReference type="STRING" id="1404245.CGLY_05290"/>
<dbReference type="Pfam" id="PF00702">
    <property type="entry name" value="Hydrolase"/>
    <property type="match status" value="1"/>
</dbReference>
<dbReference type="InterPro" id="IPR023214">
    <property type="entry name" value="HAD_sf"/>
</dbReference>
<dbReference type="HOGENOM" id="CLU_045011_13_4_11"/>
<dbReference type="NCBIfam" id="TIGR01549">
    <property type="entry name" value="HAD-SF-IA-v1"/>
    <property type="match status" value="1"/>
</dbReference>
<evidence type="ECO:0000313" key="2">
    <source>
        <dbReference type="Proteomes" id="UP000023703"/>
    </source>
</evidence>
<name>X5EA26_9CORY</name>
<protein>
    <submittedName>
        <fullName evidence="1">HAD-superfamily hydrolase</fullName>
    </submittedName>
</protein>
<accession>X5EA26</accession>
<dbReference type="SUPFAM" id="SSF56784">
    <property type="entry name" value="HAD-like"/>
    <property type="match status" value="1"/>
</dbReference>
<dbReference type="InterPro" id="IPR051806">
    <property type="entry name" value="HAD-like_SPP"/>
</dbReference>
<dbReference type="SFLD" id="SFLDS00003">
    <property type="entry name" value="Haloacid_Dehalogenase"/>
    <property type="match status" value="1"/>
</dbReference>
<dbReference type="Gene3D" id="3.40.50.1000">
    <property type="entry name" value="HAD superfamily/HAD-like"/>
    <property type="match status" value="1"/>
</dbReference>
<proteinExistence type="predicted"/>
<dbReference type="InterPro" id="IPR006439">
    <property type="entry name" value="HAD-SF_hydro_IA"/>
</dbReference>
<sequence length="231" mass="23742">MSTDSRFTVAAILFDIDGTLVDSTPAVNRAWRAWAAEHAIDASEVLAVCHGRRSADTIADFLPADQVAAEAEKLEAQEAGDVDGVVALPGAAELLTSLPAGMWAAVTSGSQALMRARLSAAGLPVPGNLIAAEDVTEGKPDPQGYRKAAEALGVEPEDCLVIEDAPAGLGAGRAAGGRVLAVATSHAREELEALGRGEAPDAVLDDLTDLRIEAQDGRLAVTIADGESKQE</sequence>
<dbReference type="NCBIfam" id="TIGR01509">
    <property type="entry name" value="HAD-SF-IA-v3"/>
    <property type="match status" value="1"/>
</dbReference>